<organism evidence="2 3">
    <name type="scientific">Polynucleobacter wuianus</name>
    <dbReference type="NCBI Taxonomy" id="1743168"/>
    <lineage>
        <taxon>Bacteria</taxon>
        <taxon>Pseudomonadati</taxon>
        <taxon>Pseudomonadota</taxon>
        <taxon>Betaproteobacteria</taxon>
        <taxon>Burkholderiales</taxon>
        <taxon>Burkholderiaceae</taxon>
        <taxon>Polynucleobacter</taxon>
    </lineage>
</organism>
<dbReference type="Pfam" id="PF03583">
    <property type="entry name" value="LIP"/>
    <property type="match status" value="1"/>
</dbReference>
<dbReference type="GO" id="GO:0016042">
    <property type="term" value="P:lipid catabolic process"/>
    <property type="evidence" value="ECO:0007669"/>
    <property type="project" value="InterPro"/>
</dbReference>
<evidence type="ECO:0000313" key="2">
    <source>
        <dbReference type="EMBL" id="ANJ00173.1"/>
    </source>
</evidence>
<dbReference type="SUPFAM" id="SSF53474">
    <property type="entry name" value="alpha/beta-Hydrolases"/>
    <property type="match status" value="1"/>
</dbReference>
<protein>
    <submittedName>
        <fullName evidence="2">Lipase</fullName>
    </submittedName>
</protein>
<gene>
    <name evidence="2" type="ORF">A8O14_08830</name>
</gene>
<dbReference type="OrthoDB" id="9955at2"/>
<dbReference type="PANTHER" id="PTHR34853:SF1">
    <property type="entry name" value="LIPASE 5"/>
    <property type="match status" value="1"/>
</dbReference>
<dbReference type="AlphaFoldDB" id="A0A191UGR8"/>
<feature type="chain" id="PRO_5008248081" evidence="1">
    <location>
        <begin position="25"/>
        <end position="438"/>
    </location>
</feature>
<dbReference type="PANTHER" id="PTHR34853">
    <property type="match status" value="1"/>
</dbReference>
<dbReference type="InterPro" id="IPR029058">
    <property type="entry name" value="AB_hydrolase_fold"/>
</dbReference>
<proteinExistence type="predicted"/>
<name>A0A191UGR8_9BURK</name>
<sequence>MNKTLNTLFSIVIFAGLSPMVAQADPPVAAFYEPLAKMTPSGKLGQVIKQEKIKTAVKGAQAWKIAYISSDVAGRKTIVTGLVVAPMGSAPKEGRPILAWGHGTTGAAQNCGPSQVLDPIVPLNEYFLIGGNSWTDYGIPSIEEFIKEGYVVVATDYQGQGGGGEHQYALAATNAMDMIDSARAASSMKETGAGKKTVIYGWSQGGGAVIAAASMQDYFAKKGTAADSIELVGVVALAPDDIAIMLPNATVDQASAQKSLDGIIKMFTGNVFDFSHMAMSMWGVRAGNPNLKLTDIFTSDGAKVLDEVIRNKCMHAVADTLNFNFSSQYQSLLKDQYTNALEWTKAMVKGSVNPVKPIAPVVIYWGNKDTTNPPIMGKLYQEQMCKLGGNVDRVQLPGDQSHFTTPGSSAPFYRAWIKDRLAGKPATNNCSQAAQLPS</sequence>
<evidence type="ECO:0000313" key="3">
    <source>
        <dbReference type="Proteomes" id="UP000078463"/>
    </source>
</evidence>
<dbReference type="RefSeq" id="WP_068949179.1">
    <property type="nucleotide sequence ID" value="NZ_CP015922.1"/>
</dbReference>
<keyword evidence="1" id="KW-0732">Signal</keyword>
<keyword evidence="3" id="KW-1185">Reference proteome</keyword>
<dbReference type="EMBL" id="CP015922">
    <property type="protein sequence ID" value="ANJ00173.1"/>
    <property type="molecule type" value="Genomic_DNA"/>
</dbReference>
<dbReference type="Proteomes" id="UP000078463">
    <property type="component" value="Chromosome"/>
</dbReference>
<dbReference type="InterPro" id="IPR005152">
    <property type="entry name" value="Lipase_secreted"/>
</dbReference>
<dbReference type="STRING" id="1743168.A8O14_08830"/>
<dbReference type="KEGG" id="pwu:A8O14_08830"/>
<dbReference type="Gene3D" id="3.40.50.1820">
    <property type="entry name" value="alpha/beta hydrolase"/>
    <property type="match status" value="2"/>
</dbReference>
<dbReference type="PIRSF" id="PIRSF029171">
    <property type="entry name" value="Esterase_LipA"/>
    <property type="match status" value="1"/>
</dbReference>
<evidence type="ECO:0000256" key="1">
    <source>
        <dbReference type="SAM" id="SignalP"/>
    </source>
</evidence>
<dbReference type="GO" id="GO:0004806">
    <property type="term" value="F:triacylglycerol lipase activity"/>
    <property type="evidence" value="ECO:0007669"/>
    <property type="project" value="InterPro"/>
</dbReference>
<accession>A0A191UGR8</accession>
<reference evidence="3" key="1">
    <citation type="submission" date="2016-05" db="EMBL/GenBank/DDBJ databases">
        <title>Polynucleobacter sp. QLW-P1FAT50C-4 genome.</title>
        <authorList>
            <person name="Hahn M.W."/>
        </authorList>
    </citation>
    <scope>NUCLEOTIDE SEQUENCE [LARGE SCALE GENOMIC DNA]</scope>
    <source>
        <strain evidence="3">QLW-P1FAT50C-4</strain>
    </source>
</reference>
<feature type="signal peptide" evidence="1">
    <location>
        <begin position="1"/>
        <end position="24"/>
    </location>
</feature>